<gene>
    <name evidence="1" type="ORF">FALBO_17044</name>
</gene>
<name>A0A8H4K8N5_9HYPO</name>
<dbReference type="Proteomes" id="UP000554235">
    <property type="component" value="Unassembled WGS sequence"/>
</dbReference>
<dbReference type="AlphaFoldDB" id="A0A8H4K8N5"/>
<reference evidence="1 2" key="1">
    <citation type="submission" date="2020-01" db="EMBL/GenBank/DDBJ databases">
        <title>Identification and distribution of gene clusters putatively required for synthesis of sphingolipid metabolism inhibitors in phylogenetically diverse species of the filamentous fungus Fusarium.</title>
        <authorList>
            <person name="Kim H.-S."/>
            <person name="Busman M."/>
            <person name="Brown D.W."/>
            <person name="Divon H."/>
            <person name="Uhlig S."/>
            <person name="Proctor R.H."/>
        </authorList>
    </citation>
    <scope>NUCLEOTIDE SEQUENCE [LARGE SCALE GENOMIC DNA]</scope>
    <source>
        <strain evidence="1 2">NRRL 20459</strain>
    </source>
</reference>
<accession>A0A8H4K8N5</accession>
<comment type="caution">
    <text evidence="1">The sequence shown here is derived from an EMBL/GenBank/DDBJ whole genome shotgun (WGS) entry which is preliminary data.</text>
</comment>
<evidence type="ECO:0000313" key="1">
    <source>
        <dbReference type="EMBL" id="KAF4446695.1"/>
    </source>
</evidence>
<protein>
    <submittedName>
        <fullName evidence="1">Uncharacterized protein</fullName>
    </submittedName>
</protein>
<organism evidence="1 2">
    <name type="scientific">Fusarium albosuccineum</name>
    <dbReference type="NCBI Taxonomy" id="1237068"/>
    <lineage>
        <taxon>Eukaryota</taxon>
        <taxon>Fungi</taxon>
        <taxon>Dikarya</taxon>
        <taxon>Ascomycota</taxon>
        <taxon>Pezizomycotina</taxon>
        <taxon>Sordariomycetes</taxon>
        <taxon>Hypocreomycetidae</taxon>
        <taxon>Hypocreales</taxon>
        <taxon>Nectriaceae</taxon>
        <taxon>Fusarium</taxon>
        <taxon>Fusarium decemcellulare species complex</taxon>
    </lineage>
</organism>
<dbReference type="OrthoDB" id="3468019at2759"/>
<keyword evidence="2" id="KW-1185">Reference proteome</keyword>
<proteinExistence type="predicted"/>
<evidence type="ECO:0000313" key="2">
    <source>
        <dbReference type="Proteomes" id="UP000554235"/>
    </source>
</evidence>
<dbReference type="EMBL" id="JAADYS010003504">
    <property type="protein sequence ID" value="KAF4446695.1"/>
    <property type="molecule type" value="Genomic_DNA"/>
</dbReference>
<sequence length="66" mass="7626">MAENIPDRYIPQYATADDWDDQDLQQFITNFYRISDNPEKNQQWVNSFTQEANVQIGADKAQGSKG</sequence>